<dbReference type="PATRIC" id="fig|206506.3.peg.341"/>
<dbReference type="InterPro" id="IPR042252">
    <property type="entry name" value="MtfA_N"/>
</dbReference>
<dbReference type="AlphaFoldDB" id="A0A171KVV8"/>
<dbReference type="PANTHER" id="PTHR30164:SF2">
    <property type="entry name" value="PROTEIN MTFA"/>
    <property type="match status" value="1"/>
</dbReference>
<accession>A0A171KVV8</accession>
<dbReference type="GeneID" id="99727553"/>
<gene>
    <name evidence="1" type="ORF">AAV32_01515</name>
</gene>
<protein>
    <recommendedName>
        <fullName evidence="3">Zinc-dependent peptidase</fullName>
    </recommendedName>
</protein>
<dbReference type="Gene3D" id="3.40.390.10">
    <property type="entry name" value="Collagenase (Catalytic Domain)"/>
    <property type="match status" value="1"/>
</dbReference>
<name>A0A171KVV8_9BURK</name>
<dbReference type="InterPro" id="IPR024079">
    <property type="entry name" value="MetalloPept_cat_dom_sf"/>
</dbReference>
<dbReference type="GO" id="GO:0004177">
    <property type="term" value="F:aminopeptidase activity"/>
    <property type="evidence" value="ECO:0007669"/>
    <property type="project" value="TreeGrafter"/>
</dbReference>
<dbReference type="InterPro" id="IPR010384">
    <property type="entry name" value="MtfA_fam"/>
</dbReference>
<sequence length="283" mass="31609">MFRWLTGSGASRSATERMQARIPADLWEATLRAAPYLAALDDTERTLLLQRTAWLLASKTINGAQGMVIDNRIRLTIAAQACLPILHLPVELYAGWDEIIVYPSGFLIPRQDADVFGVVHEYMEEAAGQAWDGGPVLLSWDDTVDPGSPGFNVVIHEFAHKLDLYAGDADGTPLLEGHAGLAPRRWRQILDEALETLRCQLEDIEATLPPDVDPDSPEADPWYEDLPLDPYAATDEAEFFAVSSEVFFVDPLRLAQAMPAWYEQLSRYYRQDPRNRSITAAQP</sequence>
<evidence type="ECO:0008006" key="3">
    <source>
        <dbReference type="Google" id="ProtNLM"/>
    </source>
</evidence>
<dbReference type="EMBL" id="LBNE01000001">
    <property type="protein sequence ID" value="KKO73025.1"/>
    <property type="molecule type" value="Genomic_DNA"/>
</dbReference>
<reference evidence="1 2" key="1">
    <citation type="submission" date="2015-04" db="EMBL/GenBank/DDBJ databases">
        <title>Genome sequence of Kerstersia gyiorum CG1.</title>
        <authorList>
            <person name="Greninger A.L."/>
            <person name="Kozyreva V."/>
            <person name="Chaturvedi V."/>
        </authorList>
    </citation>
    <scope>NUCLEOTIDE SEQUENCE [LARGE SCALE GENOMIC DNA]</scope>
    <source>
        <strain evidence="1 2">CG1</strain>
    </source>
</reference>
<dbReference type="OrthoDB" id="9786424at2"/>
<evidence type="ECO:0000313" key="1">
    <source>
        <dbReference type="EMBL" id="KKO73025.1"/>
    </source>
</evidence>
<comment type="caution">
    <text evidence="1">The sequence shown here is derived from an EMBL/GenBank/DDBJ whole genome shotgun (WGS) entry which is preliminary data.</text>
</comment>
<dbReference type="RefSeq" id="WP_068366825.1">
    <property type="nucleotide sequence ID" value="NZ_CP033936.1"/>
</dbReference>
<dbReference type="CDD" id="cd20169">
    <property type="entry name" value="Peptidase_M90_mtfA"/>
    <property type="match status" value="1"/>
</dbReference>
<dbReference type="SUPFAM" id="SSF55486">
    <property type="entry name" value="Metalloproteases ('zincins'), catalytic domain"/>
    <property type="match status" value="1"/>
</dbReference>
<evidence type="ECO:0000313" key="2">
    <source>
        <dbReference type="Proteomes" id="UP000078084"/>
    </source>
</evidence>
<dbReference type="Pfam" id="PF06167">
    <property type="entry name" value="Peptidase_M90"/>
    <property type="match status" value="1"/>
</dbReference>
<proteinExistence type="predicted"/>
<dbReference type="STRING" id="206506.AAV32_01515"/>
<dbReference type="Proteomes" id="UP000078084">
    <property type="component" value="Unassembled WGS sequence"/>
</dbReference>
<dbReference type="GO" id="GO:0005829">
    <property type="term" value="C:cytosol"/>
    <property type="evidence" value="ECO:0007669"/>
    <property type="project" value="TreeGrafter"/>
</dbReference>
<keyword evidence="2" id="KW-1185">Reference proteome</keyword>
<dbReference type="PANTHER" id="PTHR30164">
    <property type="entry name" value="MTFA PEPTIDASE"/>
    <property type="match status" value="1"/>
</dbReference>
<dbReference type="Gene3D" id="1.10.472.150">
    <property type="entry name" value="Glucose-regulated metallo-peptidase M90, N-terminal domain"/>
    <property type="match status" value="1"/>
</dbReference>
<dbReference type="GO" id="GO:0008237">
    <property type="term" value="F:metallopeptidase activity"/>
    <property type="evidence" value="ECO:0007669"/>
    <property type="project" value="InterPro"/>
</dbReference>
<organism evidence="1 2">
    <name type="scientific">Kerstersia gyiorum</name>
    <dbReference type="NCBI Taxonomy" id="206506"/>
    <lineage>
        <taxon>Bacteria</taxon>
        <taxon>Pseudomonadati</taxon>
        <taxon>Pseudomonadota</taxon>
        <taxon>Betaproteobacteria</taxon>
        <taxon>Burkholderiales</taxon>
        <taxon>Alcaligenaceae</taxon>
        <taxon>Kerstersia</taxon>
    </lineage>
</organism>